<accession>A0YF65</accession>
<reference evidence="2 3" key="1">
    <citation type="journal article" date="2010" name="J. Bacteriol.">
        <title>Genome sequence of the oligotrophic marine Gammaproteobacterium HTCC2143, isolated from the Oregon Coast.</title>
        <authorList>
            <person name="Oh H.M."/>
            <person name="Kang I."/>
            <person name="Ferriera S."/>
            <person name="Giovannoni S.J."/>
            <person name="Cho J.C."/>
        </authorList>
    </citation>
    <scope>NUCLEOTIDE SEQUENCE [LARGE SCALE GENOMIC DNA]</scope>
    <source>
        <strain evidence="2 3">HTCC2143</strain>
    </source>
</reference>
<dbReference type="PANTHER" id="PTHR33747">
    <property type="entry name" value="UPF0225 PROTEIN SCO1677"/>
    <property type="match status" value="1"/>
</dbReference>
<evidence type="ECO:0000313" key="3">
    <source>
        <dbReference type="Proteomes" id="UP000004931"/>
    </source>
</evidence>
<comment type="caution">
    <text evidence="2">The sequence shown here is derived from an EMBL/GenBank/DDBJ whole genome shotgun (WGS) entry which is preliminary data.</text>
</comment>
<protein>
    <submittedName>
        <fullName evidence="2">SEC-C motif domain protein</fullName>
    </submittedName>
</protein>
<dbReference type="NCBIfam" id="NF002449">
    <property type="entry name" value="PRK01617.1"/>
    <property type="match status" value="1"/>
</dbReference>
<dbReference type="SUPFAM" id="SSF54427">
    <property type="entry name" value="NTF2-like"/>
    <property type="match status" value="1"/>
</dbReference>
<dbReference type="InterPro" id="IPR032710">
    <property type="entry name" value="NTF2-like_dom_sf"/>
</dbReference>
<dbReference type="SUPFAM" id="SSF103642">
    <property type="entry name" value="Sec-C motif"/>
    <property type="match status" value="1"/>
</dbReference>
<name>A0YF65_9GAMM</name>
<feature type="domain" description="YchJ-like middle NTF2-like" evidence="1">
    <location>
        <begin position="34"/>
        <end position="133"/>
    </location>
</feature>
<keyword evidence="3" id="KW-1185">Reference proteome</keyword>
<dbReference type="eggNOG" id="COG3012">
    <property type="taxonomic scope" value="Bacteria"/>
</dbReference>
<proteinExistence type="predicted"/>
<dbReference type="Proteomes" id="UP000004931">
    <property type="component" value="Unassembled WGS sequence"/>
</dbReference>
<dbReference type="Pfam" id="PF02810">
    <property type="entry name" value="SEC-C"/>
    <property type="match status" value="1"/>
</dbReference>
<dbReference type="AlphaFoldDB" id="A0YF65"/>
<dbReference type="InterPro" id="IPR048469">
    <property type="entry name" value="YchJ-like_M"/>
</dbReference>
<dbReference type="Gene3D" id="3.10.450.50">
    <property type="match status" value="1"/>
</dbReference>
<dbReference type="PANTHER" id="PTHR33747:SF1">
    <property type="entry name" value="ADENYLATE CYCLASE-ASSOCIATED CAP C-TERMINAL DOMAIN-CONTAINING PROTEIN"/>
    <property type="match status" value="1"/>
</dbReference>
<organism evidence="2 3">
    <name type="scientific">marine gamma proteobacterium HTCC2143</name>
    <dbReference type="NCBI Taxonomy" id="247633"/>
    <lineage>
        <taxon>Bacteria</taxon>
        <taxon>Pseudomonadati</taxon>
        <taxon>Pseudomonadota</taxon>
        <taxon>Gammaproteobacteria</taxon>
        <taxon>Cellvibrionales</taxon>
        <taxon>Spongiibacteraceae</taxon>
        <taxon>BD1-7 clade</taxon>
    </lineage>
</organism>
<dbReference type="InterPro" id="IPR004027">
    <property type="entry name" value="SEC_C_motif"/>
</dbReference>
<dbReference type="Pfam" id="PF17775">
    <property type="entry name" value="YchJ_M-like"/>
    <property type="match status" value="1"/>
</dbReference>
<evidence type="ECO:0000313" key="2">
    <source>
        <dbReference type="EMBL" id="EAW30660.1"/>
    </source>
</evidence>
<dbReference type="STRING" id="247633.GP2143_00937"/>
<gene>
    <name evidence="2" type="ORF">GP2143_00937</name>
</gene>
<evidence type="ECO:0000259" key="1">
    <source>
        <dbReference type="Pfam" id="PF17775"/>
    </source>
</evidence>
<sequence length="163" mass="18473">MSILKNLVACFCGREVSFELCCGPLLAGQTIAQTAEQLMRSRFSAFCTGNADYLITSHHSSKRSANDKQELEDSFKQSKWLQLTIIESNMGLASDSHGEVEFVAIYRQNEEVSRLHERSQFVKENGLWFYVDGVLNALPDTRLPKRNESCWCGSGRKFKRCHG</sequence>
<dbReference type="EMBL" id="AAVT01000007">
    <property type="protein sequence ID" value="EAW30660.1"/>
    <property type="molecule type" value="Genomic_DNA"/>
</dbReference>